<dbReference type="EMBL" id="FNIT01000003">
    <property type="protein sequence ID" value="SDO08551.1"/>
    <property type="molecule type" value="Genomic_DNA"/>
</dbReference>
<evidence type="ECO:0000256" key="5">
    <source>
        <dbReference type="ARBA" id="ARBA00023136"/>
    </source>
</evidence>
<comment type="subcellular location">
    <subcellularLocation>
        <location evidence="6">Cell membrane</location>
        <topology evidence="6">Multi-pass membrane protein</topology>
    </subcellularLocation>
    <subcellularLocation>
        <location evidence="1">Membrane</location>
    </subcellularLocation>
</comment>
<evidence type="ECO:0000256" key="4">
    <source>
        <dbReference type="ARBA" id="ARBA00022989"/>
    </source>
</evidence>
<evidence type="ECO:0000256" key="2">
    <source>
        <dbReference type="ARBA" id="ARBA00007165"/>
    </source>
</evidence>
<organism evidence="7 8">
    <name type="scientific">Aureimonas jatrophae</name>
    <dbReference type="NCBI Taxonomy" id="1166073"/>
    <lineage>
        <taxon>Bacteria</taxon>
        <taxon>Pseudomonadati</taxon>
        <taxon>Pseudomonadota</taxon>
        <taxon>Alphaproteobacteria</taxon>
        <taxon>Hyphomicrobiales</taxon>
        <taxon>Aurantimonadaceae</taxon>
        <taxon>Aureimonas</taxon>
    </lineage>
</organism>
<evidence type="ECO:0000313" key="7">
    <source>
        <dbReference type="EMBL" id="SDO08551.1"/>
    </source>
</evidence>
<dbReference type="PANTHER" id="PTHR23427:SF2">
    <property type="entry name" value="SURFEIT LOCUS PROTEIN 1"/>
    <property type="match status" value="1"/>
</dbReference>
<feature type="transmembrane region" description="Helical" evidence="6">
    <location>
        <begin position="235"/>
        <end position="257"/>
    </location>
</feature>
<keyword evidence="3 6" id="KW-0812">Transmembrane</keyword>
<keyword evidence="5 6" id="KW-0472">Membrane</keyword>
<evidence type="ECO:0000256" key="6">
    <source>
        <dbReference type="RuleBase" id="RU363076"/>
    </source>
</evidence>
<dbReference type="InterPro" id="IPR002994">
    <property type="entry name" value="Surf1/Shy1"/>
</dbReference>
<evidence type="ECO:0000256" key="1">
    <source>
        <dbReference type="ARBA" id="ARBA00004370"/>
    </source>
</evidence>
<dbReference type="Pfam" id="PF02104">
    <property type="entry name" value="SURF1"/>
    <property type="match status" value="1"/>
</dbReference>
<keyword evidence="8" id="KW-1185">Reference proteome</keyword>
<dbReference type="InterPro" id="IPR045214">
    <property type="entry name" value="Surf1/Surf4"/>
</dbReference>
<evidence type="ECO:0000313" key="8">
    <source>
        <dbReference type="Proteomes" id="UP000198793"/>
    </source>
</evidence>
<keyword evidence="6" id="KW-1003">Cell membrane</keyword>
<name>A0A1H0GPB3_9HYPH</name>
<dbReference type="STRING" id="1166073.SAMN05192530_103227"/>
<dbReference type="GO" id="GO:0005886">
    <property type="term" value="C:plasma membrane"/>
    <property type="evidence" value="ECO:0007669"/>
    <property type="project" value="UniProtKB-SubCell"/>
</dbReference>
<dbReference type="CDD" id="cd06662">
    <property type="entry name" value="SURF1"/>
    <property type="match status" value="1"/>
</dbReference>
<keyword evidence="4 6" id="KW-1133">Transmembrane helix</keyword>
<comment type="similarity">
    <text evidence="2 6">Belongs to the SURF1 family.</text>
</comment>
<gene>
    <name evidence="7" type="ORF">SAMN05192530_103227</name>
</gene>
<proteinExistence type="inferred from homology"/>
<dbReference type="Proteomes" id="UP000198793">
    <property type="component" value="Unassembled WGS sequence"/>
</dbReference>
<dbReference type="PANTHER" id="PTHR23427">
    <property type="entry name" value="SURFEIT LOCUS PROTEIN"/>
    <property type="match status" value="1"/>
</dbReference>
<accession>A0A1H0GPB3</accession>
<evidence type="ECO:0000256" key="3">
    <source>
        <dbReference type="ARBA" id="ARBA00022692"/>
    </source>
</evidence>
<feature type="transmembrane region" description="Helical" evidence="6">
    <location>
        <begin position="29"/>
        <end position="48"/>
    </location>
</feature>
<protein>
    <recommendedName>
        <fullName evidence="6">SURF1-like protein</fullName>
    </recommendedName>
</protein>
<dbReference type="AlphaFoldDB" id="A0A1H0GPB3"/>
<dbReference type="PROSITE" id="PS50895">
    <property type="entry name" value="SURF1"/>
    <property type="match status" value="1"/>
</dbReference>
<sequence length="268" mass="29227">MGRFGRVTLTTVGRARRAERRPALRRRDVVIGLVGLFGIAVLCSLGAWQVERLAWKNALVAQIHERQRWPSVPVEELASGNIEGSQLDYRSVSASGVFHHEDERAFLSTFRGAAGWNIYTPLELADGRFVFVNRGFVPYDRKDPATRAAGQIVGTTDVVGVARPFATEKPGSFVPDNDPRTNVYFWRHLPDLLVGLDLGDSARFIPFVIDAGPGAAPGGYPVGGTTIVEIPNNHLQYAITWFGLAAVLAGMLVAAVFRRPRSSDTSTA</sequence>
<reference evidence="7 8" key="1">
    <citation type="submission" date="2016-10" db="EMBL/GenBank/DDBJ databases">
        <authorList>
            <person name="de Groot N.N."/>
        </authorList>
    </citation>
    <scope>NUCLEOTIDE SEQUENCE [LARGE SCALE GENOMIC DNA]</scope>
    <source>
        <strain evidence="8">L7-484,KACC 16230,DSM 25025</strain>
    </source>
</reference>